<evidence type="ECO:0000313" key="2">
    <source>
        <dbReference type="EMBL" id="OLQ05969.1"/>
    </source>
</evidence>
<name>A0A1Q9EEY4_SYMMI</name>
<dbReference type="OrthoDB" id="10428195at2759"/>
<evidence type="ECO:0000256" key="1">
    <source>
        <dbReference type="SAM" id="MobiDB-lite"/>
    </source>
</evidence>
<accession>A0A1Q9EEY4</accession>
<dbReference type="EMBL" id="LSRX01000171">
    <property type="protein sequence ID" value="OLQ05969.1"/>
    <property type="molecule type" value="Genomic_DNA"/>
</dbReference>
<dbReference type="AlphaFoldDB" id="A0A1Q9EEY4"/>
<proteinExistence type="predicted"/>
<reference evidence="2 3" key="1">
    <citation type="submission" date="2016-02" db="EMBL/GenBank/DDBJ databases">
        <title>Genome analysis of coral dinoflagellate symbionts highlights evolutionary adaptations to a symbiotic lifestyle.</title>
        <authorList>
            <person name="Aranda M."/>
            <person name="Li Y."/>
            <person name="Liew Y.J."/>
            <person name="Baumgarten S."/>
            <person name="Simakov O."/>
            <person name="Wilson M."/>
            <person name="Piel J."/>
            <person name="Ashoor H."/>
            <person name="Bougouffa S."/>
            <person name="Bajic V.B."/>
            <person name="Ryu T."/>
            <person name="Ravasi T."/>
            <person name="Bayer T."/>
            <person name="Micklem G."/>
            <person name="Kim H."/>
            <person name="Bhak J."/>
            <person name="Lajeunesse T.C."/>
            <person name="Voolstra C.R."/>
        </authorList>
    </citation>
    <scope>NUCLEOTIDE SEQUENCE [LARGE SCALE GENOMIC DNA]</scope>
    <source>
        <strain evidence="2 3">CCMP2467</strain>
    </source>
</reference>
<keyword evidence="3" id="KW-1185">Reference proteome</keyword>
<feature type="compositionally biased region" description="Basic and acidic residues" evidence="1">
    <location>
        <begin position="40"/>
        <end position="53"/>
    </location>
</feature>
<comment type="caution">
    <text evidence="2">The sequence shown here is derived from an EMBL/GenBank/DDBJ whole genome shotgun (WGS) entry which is preliminary data.</text>
</comment>
<dbReference type="Proteomes" id="UP000186817">
    <property type="component" value="Unassembled WGS sequence"/>
</dbReference>
<feature type="region of interest" description="Disordered" evidence="1">
    <location>
        <begin position="40"/>
        <end position="60"/>
    </location>
</feature>
<sequence>MESTYRLKLVSPVGLKYQMADTMGRMLLLGGEGRLQIEGGQEKRKAAAAEHLKPGANPDQIPNAQTMAFLDQAERLFLRYSWLHEPLDALLSEACALLTQPEENPNWLDILSVTCSALAVRMSHLQGLVGISRG</sequence>
<organism evidence="2 3">
    <name type="scientific">Symbiodinium microadriaticum</name>
    <name type="common">Dinoflagellate</name>
    <name type="synonym">Zooxanthella microadriatica</name>
    <dbReference type="NCBI Taxonomy" id="2951"/>
    <lineage>
        <taxon>Eukaryota</taxon>
        <taxon>Sar</taxon>
        <taxon>Alveolata</taxon>
        <taxon>Dinophyceae</taxon>
        <taxon>Suessiales</taxon>
        <taxon>Symbiodiniaceae</taxon>
        <taxon>Symbiodinium</taxon>
    </lineage>
</organism>
<protein>
    <submittedName>
        <fullName evidence="2">Uncharacterized protein</fullName>
    </submittedName>
</protein>
<evidence type="ECO:0000313" key="3">
    <source>
        <dbReference type="Proteomes" id="UP000186817"/>
    </source>
</evidence>
<gene>
    <name evidence="2" type="ORF">AK812_SmicGene10792</name>
</gene>